<name>A0A7G5C1T5_9BACL</name>
<evidence type="ECO:0000259" key="1">
    <source>
        <dbReference type="Pfam" id="PF06283"/>
    </source>
</evidence>
<dbReference type="Pfam" id="PF06283">
    <property type="entry name" value="ThuA"/>
    <property type="match status" value="1"/>
</dbReference>
<keyword evidence="3" id="KW-1185">Reference proteome</keyword>
<reference evidence="2 3" key="1">
    <citation type="submission" date="2019-07" db="EMBL/GenBank/DDBJ databases">
        <authorList>
            <person name="Kim J.K."/>
            <person name="Cheong H.-M."/>
            <person name="Choi Y."/>
            <person name="Hwang K.J."/>
            <person name="Lee S."/>
            <person name="Choi C."/>
        </authorList>
    </citation>
    <scope>NUCLEOTIDE SEQUENCE [LARGE SCALE GENOMIC DNA]</scope>
    <source>
        <strain evidence="2 3">KS 22</strain>
    </source>
</reference>
<gene>
    <name evidence="2" type="ORF">FPL14_19755</name>
</gene>
<organism evidence="2 3">
    <name type="scientific">Cohnella cholangitidis</name>
    <dbReference type="NCBI Taxonomy" id="2598458"/>
    <lineage>
        <taxon>Bacteria</taxon>
        <taxon>Bacillati</taxon>
        <taxon>Bacillota</taxon>
        <taxon>Bacilli</taxon>
        <taxon>Bacillales</taxon>
        <taxon>Paenibacillaceae</taxon>
        <taxon>Cohnella</taxon>
    </lineage>
</organism>
<dbReference type="Gene3D" id="3.40.50.880">
    <property type="match status" value="1"/>
</dbReference>
<dbReference type="InterPro" id="IPR029062">
    <property type="entry name" value="Class_I_gatase-like"/>
</dbReference>
<dbReference type="EMBL" id="CP041969">
    <property type="protein sequence ID" value="QMV43169.1"/>
    <property type="molecule type" value="Genomic_DNA"/>
</dbReference>
<dbReference type="Proteomes" id="UP000515679">
    <property type="component" value="Chromosome"/>
</dbReference>
<protein>
    <submittedName>
        <fullName evidence="2">ThuA domain-containing protein</fullName>
    </submittedName>
</protein>
<dbReference type="SUPFAM" id="SSF52317">
    <property type="entry name" value="Class I glutamine amidotransferase-like"/>
    <property type="match status" value="1"/>
</dbReference>
<dbReference type="PANTHER" id="PTHR40469">
    <property type="entry name" value="SECRETED GLYCOSYL HYDROLASE"/>
    <property type="match status" value="1"/>
</dbReference>
<evidence type="ECO:0000313" key="2">
    <source>
        <dbReference type="EMBL" id="QMV43169.1"/>
    </source>
</evidence>
<sequence>MSNKGKALVLGDYTNFKYHQLPNMDLPVTDLLRDFLETVCTEDYDQLRAENIGQYDLVISYTDCWRRELPDEQVQGLLGYVRNGGGLLVIHSGISLQTSDELMRMMGARLNGHPPYGILEIRPVATGHEIVRDIEPFTVTDEPYQFDFVDGLETTILLDYEYDGKQWPAGWTHPFGEGRVVYLMNGHDGSPFFHPTYREIILRSVKALTGNL</sequence>
<dbReference type="RefSeq" id="WP_182299402.1">
    <property type="nucleotide sequence ID" value="NZ_CP041969.1"/>
</dbReference>
<dbReference type="KEGG" id="cchl:FPL14_19755"/>
<proteinExistence type="predicted"/>
<dbReference type="PANTHER" id="PTHR40469:SF2">
    <property type="entry name" value="GALACTOSE-BINDING DOMAIN-LIKE SUPERFAMILY PROTEIN"/>
    <property type="match status" value="1"/>
</dbReference>
<accession>A0A7G5C1T5</accession>
<dbReference type="InterPro" id="IPR029010">
    <property type="entry name" value="ThuA-like"/>
</dbReference>
<dbReference type="AlphaFoldDB" id="A0A7G5C1T5"/>
<evidence type="ECO:0000313" key="3">
    <source>
        <dbReference type="Proteomes" id="UP000515679"/>
    </source>
</evidence>
<feature type="domain" description="ThuA-like" evidence="1">
    <location>
        <begin position="36"/>
        <end position="205"/>
    </location>
</feature>